<proteinExistence type="inferred from homology"/>
<dbReference type="OrthoDB" id="9779910at2"/>
<dbReference type="Pfam" id="PF00156">
    <property type="entry name" value="Pribosyltran"/>
    <property type="match status" value="1"/>
</dbReference>
<sequence>MATFLDEMLERCRSTARAATESVRDLAFPPCCRFCQRLVASNQDFCRSCRVGLTASEPQMRCGCGRCGWPLGRMPAEETRLPTECPQCKDQSFHFDRVIPMWMYQGMVCDAVVAAKYFSQSSLADTLGRRLGGIVSERLAEDRVDAVTFVPSHFTRQLSRGGIGVQTLATAVAKRMGTPCKSLLKATRRIAKQAWLDDASRVHNVRDAFRLKKSYAFGSSPDLCHRHILLVDDVFTTGATTNEVARVLRSGGVSKVSVAVVARSVRSAHSSPGPQRFQDATAPKRERIRNRSRDARTG</sequence>
<comment type="similarity">
    <text evidence="1">Belongs to the ComF/GntX family.</text>
</comment>
<keyword evidence="5" id="KW-1185">Reference proteome</keyword>
<dbReference type="PANTHER" id="PTHR47505:SF1">
    <property type="entry name" value="DNA UTILIZATION PROTEIN YHGH"/>
    <property type="match status" value="1"/>
</dbReference>
<dbReference type="InterPro" id="IPR029057">
    <property type="entry name" value="PRTase-like"/>
</dbReference>
<dbReference type="InterPro" id="IPR051910">
    <property type="entry name" value="ComF/GntX_DNA_util-trans"/>
</dbReference>
<accession>A0A5C6DA58</accession>
<evidence type="ECO:0000313" key="4">
    <source>
        <dbReference type="EMBL" id="TWU33015.1"/>
    </source>
</evidence>
<dbReference type="Gene3D" id="3.40.50.2020">
    <property type="match status" value="1"/>
</dbReference>
<dbReference type="CDD" id="cd06223">
    <property type="entry name" value="PRTases_typeI"/>
    <property type="match status" value="1"/>
</dbReference>
<feature type="region of interest" description="Disordered" evidence="2">
    <location>
        <begin position="267"/>
        <end position="298"/>
    </location>
</feature>
<evidence type="ECO:0000313" key="5">
    <source>
        <dbReference type="Proteomes" id="UP000319143"/>
    </source>
</evidence>
<comment type="caution">
    <text evidence="4">The sequence shown here is derived from an EMBL/GenBank/DDBJ whole genome shotgun (WGS) entry which is preliminary data.</text>
</comment>
<dbReference type="SUPFAM" id="SSF53271">
    <property type="entry name" value="PRTase-like"/>
    <property type="match status" value="1"/>
</dbReference>
<dbReference type="EMBL" id="SJPV01000011">
    <property type="protein sequence ID" value="TWU33015.1"/>
    <property type="molecule type" value="Genomic_DNA"/>
</dbReference>
<dbReference type="Proteomes" id="UP000319143">
    <property type="component" value="Unassembled WGS sequence"/>
</dbReference>
<dbReference type="PANTHER" id="PTHR47505">
    <property type="entry name" value="DNA UTILIZATION PROTEIN YHGH"/>
    <property type="match status" value="1"/>
</dbReference>
<dbReference type="InterPro" id="IPR000836">
    <property type="entry name" value="PRTase_dom"/>
</dbReference>
<evidence type="ECO:0000256" key="1">
    <source>
        <dbReference type="ARBA" id="ARBA00008007"/>
    </source>
</evidence>
<evidence type="ECO:0000259" key="3">
    <source>
        <dbReference type="Pfam" id="PF00156"/>
    </source>
</evidence>
<gene>
    <name evidence="4" type="ORF">Poly41_53940</name>
</gene>
<name>A0A5C6DA58_9BACT</name>
<reference evidence="4 5" key="1">
    <citation type="submission" date="2019-02" db="EMBL/GenBank/DDBJ databases">
        <title>Deep-cultivation of Planctomycetes and their phenomic and genomic characterization uncovers novel biology.</title>
        <authorList>
            <person name="Wiegand S."/>
            <person name="Jogler M."/>
            <person name="Boedeker C."/>
            <person name="Pinto D."/>
            <person name="Vollmers J."/>
            <person name="Rivas-Marin E."/>
            <person name="Kohn T."/>
            <person name="Peeters S.H."/>
            <person name="Heuer A."/>
            <person name="Rast P."/>
            <person name="Oberbeckmann S."/>
            <person name="Bunk B."/>
            <person name="Jeske O."/>
            <person name="Meyerdierks A."/>
            <person name="Storesund J.E."/>
            <person name="Kallscheuer N."/>
            <person name="Luecker S."/>
            <person name="Lage O.M."/>
            <person name="Pohl T."/>
            <person name="Merkel B.J."/>
            <person name="Hornburger P."/>
            <person name="Mueller R.-W."/>
            <person name="Bruemmer F."/>
            <person name="Labrenz M."/>
            <person name="Spormann A.M."/>
            <person name="Op Den Camp H."/>
            <person name="Overmann J."/>
            <person name="Amann R."/>
            <person name="Jetten M.S.M."/>
            <person name="Mascher T."/>
            <person name="Medema M.H."/>
            <person name="Devos D.P."/>
            <person name="Kaster A.-K."/>
            <person name="Ovreas L."/>
            <person name="Rohde M."/>
            <person name="Galperin M.Y."/>
            <person name="Jogler C."/>
        </authorList>
    </citation>
    <scope>NUCLEOTIDE SEQUENCE [LARGE SCALE GENOMIC DNA]</scope>
    <source>
        <strain evidence="4 5">Poly41</strain>
    </source>
</reference>
<feature type="domain" description="Phosphoribosyltransferase" evidence="3">
    <location>
        <begin position="219"/>
        <end position="267"/>
    </location>
</feature>
<organism evidence="4 5">
    <name type="scientific">Novipirellula artificiosorum</name>
    <dbReference type="NCBI Taxonomy" id="2528016"/>
    <lineage>
        <taxon>Bacteria</taxon>
        <taxon>Pseudomonadati</taxon>
        <taxon>Planctomycetota</taxon>
        <taxon>Planctomycetia</taxon>
        <taxon>Pirellulales</taxon>
        <taxon>Pirellulaceae</taxon>
        <taxon>Novipirellula</taxon>
    </lineage>
</organism>
<feature type="compositionally biased region" description="Basic and acidic residues" evidence="2">
    <location>
        <begin position="282"/>
        <end position="298"/>
    </location>
</feature>
<protein>
    <submittedName>
        <fullName evidence="4">DNA utilization protein GntX</fullName>
    </submittedName>
</protein>
<dbReference type="AlphaFoldDB" id="A0A5C6DA58"/>
<evidence type="ECO:0000256" key="2">
    <source>
        <dbReference type="SAM" id="MobiDB-lite"/>
    </source>
</evidence>
<dbReference type="RefSeq" id="WP_146530182.1">
    <property type="nucleotide sequence ID" value="NZ_SJPV01000011.1"/>
</dbReference>